<keyword evidence="3" id="KW-1134">Transmembrane beta strand</keyword>
<dbReference type="PANTHER" id="PTHR30069">
    <property type="entry name" value="TONB-DEPENDENT OUTER MEMBRANE RECEPTOR"/>
    <property type="match status" value="1"/>
</dbReference>
<comment type="subcellular location">
    <subcellularLocation>
        <location evidence="1">Cell outer membrane</location>
        <topology evidence="1">Multi-pass membrane protein</topology>
    </subcellularLocation>
</comment>
<accession>Q1IUM8</accession>
<keyword evidence="7" id="KW-0732">Signal</keyword>
<keyword evidence="6" id="KW-0998">Cell outer membrane</keyword>
<dbReference type="EMBL" id="CP000360">
    <property type="protein sequence ID" value="ABF39422.1"/>
    <property type="molecule type" value="Genomic_DNA"/>
</dbReference>
<evidence type="ECO:0000256" key="4">
    <source>
        <dbReference type="ARBA" id="ARBA00022692"/>
    </source>
</evidence>
<evidence type="ECO:0000256" key="3">
    <source>
        <dbReference type="ARBA" id="ARBA00022452"/>
    </source>
</evidence>
<reference evidence="9 10" key="1">
    <citation type="journal article" date="2009" name="Appl. Environ. Microbiol.">
        <title>Three genomes from the phylum Acidobacteria provide insight into the lifestyles of these microorganisms in soils.</title>
        <authorList>
            <person name="Ward N.L."/>
            <person name="Challacombe J.F."/>
            <person name="Janssen P.H."/>
            <person name="Henrissat B."/>
            <person name="Coutinho P.M."/>
            <person name="Wu M."/>
            <person name="Xie G."/>
            <person name="Haft D.H."/>
            <person name="Sait M."/>
            <person name="Badger J."/>
            <person name="Barabote R.D."/>
            <person name="Bradley B."/>
            <person name="Brettin T.S."/>
            <person name="Brinkac L.M."/>
            <person name="Bruce D."/>
            <person name="Creasy T."/>
            <person name="Daugherty S.C."/>
            <person name="Davidsen T.M."/>
            <person name="DeBoy R.T."/>
            <person name="Detter J.C."/>
            <person name="Dodson R.J."/>
            <person name="Durkin A.S."/>
            <person name="Ganapathy A."/>
            <person name="Gwinn-Giglio M."/>
            <person name="Han C.S."/>
            <person name="Khouri H."/>
            <person name="Kiss H."/>
            <person name="Kothari S.P."/>
            <person name="Madupu R."/>
            <person name="Nelson K.E."/>
            <person name="Nelson W.C."/>
            <person name="Paulsen I."/>
            <person name="Penn K."/>
            <person name="Ren Q."/>
            <person name="Rosovitz M.J."/>
            <person name="Selengut J.D."/>
            <person name="Shrivastava S."/>
            <person name="Sullivan S.A."/>
            <person name="Tapia R."/>
            <person name="Thompson L.S."/>
            <person name="Watkins K.L."/>
            <person name="Yang Q."/>
            <person name="Yu C."/>
            <person name="Zafar N."/>
            <person name="Zhou L."/>
            <person name="Kuske C.R."/>
        </authorList>
    </citation>
    <scope>NUCLEOTIDE SEQUENCE [LARGE SCALE GENOMIC DNA]</scope>
    <source>
        <strain evidence="9 10">Ellin345</strain>
    </source>
</reference>
<evidence type="ECO:0000313" key="9">
    <source>
        <dbReference type="EMBL" id="ABF39422.1"/>
    </source>
</evidence>
<feature type="domain" description="TonB-dependent transporter Oar-like beta-barrel" evidence="8">
    <location>
        <begin position="238"/>
        <end position="1143"/>
    </location>
</feature>
<evidence type="ECO:0000256" key="1">
    <source>
        <dbReference type="ARBA" id="ARBA00004571"/>
    </source>
</evidence>
<keyword evidence="9" id="KW-0675">Receptor</keyword>
<gene>
    <name evidence="9" type="ordered locus">Acid345_0417</name>
</gene>
<dbReference type="eggNOG" id="COG4771">
    <property type="taxonomic scope" value="Bacteria"/>
</dbReference>
<dbReference type="OrthoDB" id="97893at2"/>
<keyword evidence="4" id="KW-0812">Transmembrane</keyword>
<keyword evidence="5" id="KW-0472">Membrane</keyword>
<dbReference type="AlphaFoldDB" id="Q1IUM8"/>
<dbReference type="KEGG" id="aba:Acid345_0417"/>
<evidence type="ECO:0000259" key="8">
    <source>
        <dbReference type="Pfam" id="PF25183"/>
    </source>
</evidence>
<feature type="chain" id="PRO_5004191684" evidence="7">
    <location>
        <begin position="24"/>
        <end position="1167"/>
    </location>
</feature>
<proteinExistence type="predicted"/>
<dbReference type="Gene3D" id="2.40.170.20">
    <property type="entry name" value="TonB-dependent receptor, beta-barrel domain"/>
    <property type="match status" value="1"/>
</dbReference>
<keyword evidence="10" id="KW-1185">Reference proteome</keyword>
<evidence type="ECO:0000256" key="2">
    <source>
        <dbReference type="ARBA" id="ARBA00022448"/>
    </source>
</evidence>
<dbReference type="GO" id="GO:0030246">
    <property type="term" value="F:carbohydrate binding"/>
    <property type="evidence" value="ECO:0007669"/>
    <property type="project" value="InterPro"/>
</dbReference>
<dbReference type="InterPro" id="IPR039426">
    <property type="entry name" value="TonB-dep_rcpt-like"/>
</dbReference>
<feature type="signal peptide" evidence="7">
    <location>
        <begin position="1"/>
        <end position="23"/>
    </location>
</feature>
<dbReference type="Gene3D" id="2.60.40.1120">
    <property type="entry name" value="Carboxypeptidase-like, regulatory domain"/>
    <property type="match status" value="1"/>
</dbReference>
<dbReference type="PANTHER" id="PTHR30069:SF46">
    <property type="entry name" value="OAR PROTEIN"/>
    <property type="match status" value="1"/>
</dbReference>
<dbReference type="InterPro" id="IPR037066">
    <property type="entry name" value="Plug_dom_sf"/>
</dbReference>
<dbReference type="HOGENOM" id="CLU_006298_0_0_0"/>
<dbReference type="Pfam" id="PF25183">
    <property type="entry name" value="OMP_b-brl_4"/>
    <property type="match status" value="1"/>
</dbReference>
<evidence type="ECO:0000256" key="7">
    <source>
        <dbReference type="SAM" id="SignalP"/>
    </source>
</evidence>
<dbReference type="InterPro" id="IPR057601">
    <property type="entry name" value="Oar-like_b-barrel"/>
</dbReference>
<dbReference type="GO" id="GO:0009279">
    <property type="term" value="C:cell outer membrane"/>
    <property type="evidence" value="ECO:0007669"/>
    <property type="project" value="UniProtKB-SubCell"/>
</dbReference>
<dbReference type="Pfam" id="PF13620">
    <property type="entry name" value="CarboxypepD_reg"/>
    <property type="match status" value="1"/>
</dbReference>
<evidence type="ECO:0000256" key="5">
    <source>
        <dbReference type="ARBA" id="ARBA00023136"/>
    </source>
</evidence>
<dbReference type="SUPFAM" id="SSF56935">
    <property type="entry name" value="Porins"/>
    <property type="match status" value="1"/>
</dbReference>
<evidence type="ECO:0000313" key="10">
    <source>
        <dbReference type="Proteomes" id="UP000002432"/>
    </source>
</evidence>
<dbReference type="STRING" id="204669.Acid345_0417"/>
<dbReference type="Gene3D" id="2.170.130.10">
    <property type="entry name" value="TonB-dependent receptor, plug domain"/>
    <property type="match status" value="1"/>
</dbReference>
<dbReference type="InterPro" id="IPR013784">
    <property type="entry name" value="Carb-bd-like_fold"/>
</dbReference>
<dbReference type="SUPFAM" id="SSF49452">
    <property type="entry name" value="Starch-binding domain-like"/>
    <property type="match status" value="1"/>
</dbReference>
<dbReference type="GO" id="GO:0044718">
    <property type="term" value="P:siderophore transmembrane transport"/>
    <property type="evidence" value="ECO:0007669"/>
    <property type="project" value="TreeGrafter"/>
</dbReference>
<name>Q1IUM8_KORVE</name>
<keyword evidence="2" id="KW-0813">Transport</keyword>
<dbReference type="GO" id="GO:0015344">
    <property type="term" value="F:siderophore uptake transmembrane transporter activity"/>
    <property type="evidence" value="ECO:0007669"/>
    <property type="project" value="TreeGrafter"/>
</dbReference>
<dbReference type="EnsemblBacteria" id="ABF39422">
    <property type="protein sequence ID" value="ABF39422"/>
    <property type="gene ID" value="Acid345_0417"/>
</dbReference>
<sequence length="1167" mass="126320">MNSCSRVVALLLLCFAVVGFAFGQADTGQVTGVATDPSGAIVAGAKVTITDVNTGATRTSTTTQSGTFAFTNLKPSAYDVVVEAEKFARFTRRLDVSVGSRNDLQAQLAVTSAGTTVDVTAETEAAQVNTESQTLSNVVTAKQIAELPTLTRNAYDLVATAGNVVEDTTDFVRGTGFSINGQRSASTDILLDGGENVDLYDAAVGQNVPLDSVQEFRIVTSDFTAEYGRAGGGVVNVATKSGTNAFHGTAYDFNRVSALAANSWENDANGIDKGHFTRNQFGYSIGGPVVKNKLFFFSSTEWTRVRSTNNNIATIIDPAFLAAPEVSDNTKAFFQAYGARKDNLDVLDVQTWAQTPHTTSTGPADSTPTLDKVSYQIAGNSGGGAPQNSYSTVNRVDWNATDKTTIFGRYALESQDYFPGYISFSPYSGYDTPDLLFRNNVLINMTHVFSPNFVSQSKIAYNRLNESQPFSTAPVGPTLYSNYFGLPTINGGLLLFPGYSPSTPGNSIPYGGPQNLYQLYQDLSWTKGKHQLRFGGQYIHTRDNRTFGAYEGAAAYLNNAFDVGDAFDQLVAGNTKRYQVAVDPQGKFPCPYTTDGAYQELDSCKVSLPVSSPSFTRHNHYNDGAWYAQDTWKFTPRLTLNLGLRWEYYGVQHNVDTSPESNFYLGQGSGILEQIRNGSVQLAGQGPTSGLWAPDRNNFAPRVGFAWDVFGDGKTAIRGGYGISYERNFGNVTFNVIQNPPGQYVMIQAAPISVDNFGPLAPGSGANPYLRPGSLRAVNQNIPTAYTESWSFAVERQVIKNSVLAFEYSGAHGVHLYDIANISGAGMGYAFFGDPDSVRLTGTNLQYSAINYRSANGFNTYGGLNTRFTTDNLFNLGLQLNFNWTWSHSLDNLSNTFSEAGNGPFQLGYVHPFDPVLDKGNSEYDARHRFVVSAVWQVPWGKKVNNSVLRQVVDGWSLSPLFSYHTGYSYSIFDGTNAFNNDGRWIPGAATSRDGSANRNSYVGGGVFNYMGLPWDPNNMTLVNLGQTTAPGAVAGTGVSWGDLPINPATGLSSCPTVGSLVGCSYGPNTDRNQFVGPGNHQFNAVIGKTFRLSERFSMQFRGEFYNVFNNHNYYLLTTNADVFGMSVAANGDSSLSAGRNIQAVKGGYGNALDETRNIQLGLKLIF</sequence>
<evidence type="ECO:0000256" key="6">
    <source>
        <dbReference type="ARBA" id="ARBA00023237"/>
    </source>
</evidence>
<dbReference type="RefSeq" id="WP_011521224.1">
    <property type="nucleotide sequence ID" value="NC_008009.1"/>
</dbReference>
<dbReference type="InterPro" id="IPR036942">
    <property type="entry name" value="Beta-barrel_TonB_sf"/>
</dbReference>
<dbReference type="Proteomes" id="UP000002432">
    <property type="component" value="Chromosome"/>
</dbReference>
<protein>
    <submittedName>
        <fullName evidence="9">TonB-dependent receptor</fullName>
    </submittedName>
</protein>
<organism evidence="9 10">
    <name type="scientific">Koribacter versatilis (strain Ellin345)</name>
    <dbReference type="NCBI Taxonomy" id="204669"/>
    <lineage>
        <taxon>Bacteria</taxon>
        <taxon>Pseudomonadati</taxon>
        <taxon>Acidobacteriota</taxon>
        <taxon>Terriglobia</taxon>
        <taxon>Terriglobales</taxon>
        <taxon>Candidatus Korobacteraceae</taxon>
        <taxon>Candidatus Korobacter</taxon>
    </lineage>
</organism>